<dbReference type="AlphaFoldDB" id="A0A2H0RDZ8"/>
<evidence type="ECO:0000313" key="2">
    <source>
        <dbReference type="EMBL" id="PIR44781.1"/>
    </source>
</evidence>
<keyword evidence="1" id="KW-0472">Membrane</keyword>
<comment type="caution">
    <text evidence="2">The sequence shown here is derived from an EMBL/GenBank/DDBJ whole genome shotgun (WGS) entry which is preliminary data.</text>
</comment>
<dbReference type="EMBL" id="PCYI01000019">
    <property type="protein sequence ID" value="PIR44781.1"/>
    <property type="molecule type" value="Genomic_DNA"/>
</dbReference>
<organism evidence="2 3">
    <name type="scientific">Candidatus Vogelbacteria bacterium CG10_big_fil_rev_8_21_14_0_10_51_16</name>
    <dbReference type="NCBI Taxonomy" id="1975045"/>
    <lineage>
        <taxon>Bacteria</taxon>
        <taxon>Candidatus Vogeliibacteriota</taxon>
    </lineage>
</organism>
<keyword evidence="1" id="KW-1133">Transmembrane helix</keyword>
<reference evidence="2 3" key="1">
    <citation type="submission" date="2017-09" db="EMBL/GenBank/DDBJ databases">
        <title>Depth-based differentiation of microbial function through sediment-hosted aquifers and enrichment of novel symbionts in the deep terrestrial subsurface.</title>
        <authorList>
            <person name="Probst A.J."/>
            <person name="Ladd B."/>
            <person name="Jarett J.K."/>
            <person name="Geller-Mcgrath D.E."/>
            <person name="Sieber C.M."/>
            <person name="Emerson J.B."/>
            <person name="Anantharaman K."/>
            <person name="Thomas B.C."/>
            <person name="Malmstrom R."/>
            <person name="Stieglmeier M."/>
            <person name="Klingl A."/>
            <person name="Woyke T."/>
            <person name="Ryan C.M."/>
            <person name="Banfield J.F."/>
        </authorList>
    </citation>
    <scope>NUCLEOTIDE SEQUENCE [LARGE SCALE GENOMIC DNA]</scope>
    <source>
        <strain evidence="2">CG10_big_fil_rev_8_21_14_0_10_51_16</strain>
    </source>
</reference>
<feature type="transmembrane region" description="Helical" evidence="1">
    <location>
        <begin position="66"/>
        <end position="92"/>
    </location>
</feature>
<keyword evidence="1" id="KW-0812">Transmembrane</keyword>
<name>A0A2H0RDZ8_9BACT</name>
<gene>
    <name evidence="2" type="ORF">COV10_02765</name>
</gene>
<feature type="transmembrane region" description="Helical" evidence="1">
    <location>
        <begin position="15"/>
        <end position="36"/>
    </location>
</feature>
<sequence>MLHYLTNKERVGVDLLIVLALLFTPWWFFVTTLALVSLFSSNFIELFVFALIYDLVYYASEVRLLGIPFTFVIGAFIFYAMLQLIGSFTSILER</sequence>
<feature type="transmembrane region" description="Helical" evidence="1">
    <location>
        <begin position="43"/>
        <end position="60"/>
    </location>
</feature>
<evidence type="ECO:0000313" key="3">
    <source>
        <dbReference type="Proteomes" id="UP000228767"/>
    </source>
</evidence>
<dbReference type="Proteomes" id="UP000228767">
    <property type="component" value="Unassembled WGS sequence"/>
</dbReference>
<accession>A0A2H0RDZ8</accession>
<proteinExistence type="predicted"/>
<evidence type="ECO:0000256" key="1">
    <source>
        <dbReference type="SAM" id="Phobius"/>
    </source>
</evidence>
<protein>
    <submittedName>
        <fullName evidence="2">Uncharacterized protein</fullName>
    </submittedName>
</protein>